<protein>
    <recommendedName>
        <fullName evidence="3">SAP domain-containing protein</fullName>
    </recommendedName>
</protein>
<keyword evidence="2" id="KW-0472">Membrane</keyword>
<evidence type="ECO:0000256" key="1">
    <source>
        <dbReference type="SAM" id="MobiDB-lite"/>
    </source>
</evidence>
<proteinExistence type="predicted"/>
<keyword evidence="5" id="KW-1185">Reference proteome</keyword>
<dbReference type="InterPro" id="IPR003034">
    <property type="entry name" value="SAP_dom"/>
</dbReference>
<evidence type="ECO:0000313" key="4">
    <source>
        <dbReference type="EMBL" id="KAJ4500650.1"/>
    </source>
</evidence>
<dbReference type="EMBL" id="JANVFT010000005">
    <property type="protein sequence ID" value="KAJ4500650.1"/>
    <property type="molecule type" value="Genomic_DNA"/>
</dbReference>
<dbReference type="PROSITE" id="PS50800">
    <property type="entry name" value="SAP"/>
    <property type="match status" value="1"/>
</dbReference>
<gene>
    <name evidence="4" type="ORF">C8R41DRAFT_899741</name>
</gene>
<reference evidence="4" key="1">
    <citation type="submission" date="2022-08" db="EMBL/GenBank/DDBJ databases">
        <title>A Global Phylogenomic Analysis of the Shiitake Genus Lentinula.</title>
        <authorList>
            <consortium name="DOE Joint Genome Institute"/>
            <person name="Sierra-Patev S."/>
            <person name="Min B."/>
            <person name="Naranjo-Ortiz M."/>
            <person name="Looney B."/>
            <person name="Konkel Z."/>
            <person name="Slot J.C."/>
            <person name="Sakamoto Y."/>
            <person name="Steenwyk J.L."/>
            <person name="Rokas A."/>
            <person name="Carro J."/>
            <person name="Camarero S."/>
            <person name="Ferreira P."/>
            <person name="Molpeceres G."/>
            <person name="Ruiz-Duenas F.J."/>
            <person name="Serrano A."/>
            <person name="Henrissat B."/>
            <person name="Drula E."/>
            <person name="Hughes K.W."/>
            <person name="Mata J.L."/>
            <person name="Ishikawa N.K."/>
            <person name="Vargas-Isla R."/>
            <person name="Ushijima S."/>
            <person name="Smith C.A."/>
            <person name="Ahrendt S."/>
            <person name="Andreopoulos W."/>
            <person name="He G."/>
            <person name="Labutti K."/>
            <person name="Lipzen A."/>
            <person name="Ng V."/>
            <person name="Riley R."/>
            <person name="Sandor L."/>
            <person name="Barry K."/>
            <person name="Martinez A.T."/>
            <person name="Xiao Y."/>
            <person name="Gibbons J.G."/>
            <person name="Terashima K."/>
            <person name="Grigoriev I.V."/>
            <person name="Hibbett D.S."/>
        </authorList>
    </citation>
    <scope>NUCLEOTIDE SEQUENCE</scope>
    <source>
        <strain evidence="4">RHP3577 ss4</strain>
    </source>
</reference>
<organism evidence="4 5">
    <name type="scientific">Lentinula lateritia</name>
    <dbReference type="NCBI Taxonomy" id="40482"/>
    <lineage>
        <taxon>Eukaryota</taxon>
        <taxon>Fungi</taxon>
        <taxon>Dikarya</taxon>
        <taxon>Basidiomycota</taxon>
        <taxon>Agaricomycotina</taxon>
        <taxon>Agaricomycetes</taxon>
        <taxon>Agaricomycetidae</taxon>
        <taxon>Agaricales</taxon>
        <taxon>Marasmiineae</taxon>
        <taxon>Omphalotaceae</taxon>
        <taxon>Lentinula</taxon>
    </lineage>
</organism>
<keyword evidence="2" id="KW-0812">Transmembrane</keyword>
<sequence length="456" mass="50114">MAPKFAGSLQPKKKSDLQSLASALNISTEGTKEEVQTRIKMYLDKNQSELAEDPQFSGLYDRRRRRKESALPPPGNRLTMDSGSERSHNAPRVAPLGPVYESTPVKDLSDVSAFLKNPPLSPSESDGRASPSRRRTTRSSLAITDAPHNIPPSPTSPETSSIVDQSLFDRTIIEHIPTPRFGSMLQVVKRKQEAVTQSAHKTLYSARTLLSNSHTIWSMSVLVQLLYISVSIIPWRFLHIPPSATSIPASLDIPPSTVIPQSISPQSWNFISITIPYPPLATFESSMFWIVLLHWFIPTVLIPVVAGILISFRPSTHPPRVILIESRQVSRIVGTEEQKSETTNVDSERTRLALPFDPLTASIIQLAAQVAYIFPAVHRPFSLSSSSSPLLKSVDILGFKWRVLSASVVVALSFAEALGIAGSFESSHTGVKYQNFPPQRSLPGAAVDTIEESEVD</sequence>
<accession>A0ABQ8W0Z6</accession>
<evidence type="ECO:0000259" key="3">
    <source>
        <dbReference type="PROSITE" id="PS50800"/>
    </source>
</evidence>
<dbReference type="InterPro" id="IPR038872">
    <property type="entry name" value="Put_GTT3"/>
</dbReference>
<feature type="region of interest" description="Disordered" evidence="1">
    <location>
        <begin position="45"/>
        <end position="101"/>
    </location>
</feature>
<name>A0ABQ8W0Z6_9AGAR</name>
<dbReference type="Proteomes" id="UP001150217">
    <property type="component" value="Unassembled WGS sequence"/>
</dbReference>
<feature type="region of interest" description="Disordered" evidence="1">
    <location>
        <begin position="113"/>
        <end position="161"/>
    </location>
</feature>
<dbReference type="PANTHER" id="PTHR41807">
    <property type="entry name" value="GLUTATHIONE TRANSFERASE 3"/>
    <property type="match status" value="1"/>
</dbReference>
<dbReference type="PANTHER" id="PTHR41807:SF1">
    <property type="entry name" value="GLUTATHIONE TRANSFERASE 3"/>
    <property type="match status" value="1"/>
</dbReference>
<keyword evidence="2" id="KW-1133">Transmembrane helix</keyword>
<evidence type="ECO:0000256" key="2">
    <source>
        <dbReference type="SAM" id="Phobius"/>
    </source>
</evidence>
<feature type="transmembrane region" description="Helical" evidence="2">
    <location>
        <begin position="287"/>
        <end position="310"/>
    </location>
</feature>
<comment type="caution">
    <text evidence="4">The sequence shown here is derived from an EMBL/GenBank/DDBJ whole genome shotgun (WGS) entry which is preliminary data.</text>
</comment>
<evidence type="ECO:0000313" key="5">
    <source>
        <dbReference type="Proteomes" id="UP001150217"/>
    </source>
</evidence>
<feature type="domain" description="SAP" evidence="3">
    <location>
        <begin position="9"/>
        <end position="43"/>
    </location>
</feature>